<protein>
    <submittedName>
        <fullName evidence="3">Uncharacterized protein</fullName>
    </submittedName>
</protein>
<keyword evidence="1" id="KW-0175">Coiled coil</keyword>
<accession>W9C6B6</accession>
<evidence type="ECO:0000313" key="4">
    <source>
        <dbReference type="Proteomes" id="UP000019487"/>
    </source>
</evidence>
<sequence>METPQSSPAPKLSQHPDHACPPRRISPCFRMENPDGSYTYLRVCEDSAFEDETPRIRVPSTIPNDIQNLDSGLPSYNWTPRDDQSPIGLYEFRDDRHTGQNDKGKSVPSPPPSSSSDNLNSPMEKEINDIPISDINLVADELHERINSLEEDIAELVNLTAYCLCSCHGLIPGRPVTPQLENIRQRSQPRSFSNPKNDRDERGGPGPSTSVLEERTRGVEDSLRRIALSLRGLDLSDNRNFHTLLERNEDLGRRL</sequence>
<reference evidence="3 4" key="1">
    <citation type="journal article" date="2014" name="Genome Announc.">
        <title>Draft genome sequence of Sclerotinia borealis, a psychrophilic plant pathogenic fungus.</title>
        <authorList>
            <person name="Mardanov A.V."/>
            <person name="Beletsky A.V."/>
            <person name="Kadnikov V.V."/>
            <person name="Ignatov A.N."/>
            <person name="Ravin N.V."/>
        </authorList>
    </citation>
    <scope>NUCLEOTIDE SEQUENCE [LARGE SCALE GENOMIC DNA]</scope>
    <source>
        <strain evidence="4">F-4157</strain>
    </source>
</reference>
<gene>
    <name evidence="3" type="ORF">SBOR_8210</name>
</gene>
<proteinExistence type="predicted"/>
<feature type="compositionally biased region" description="Basic and acidic residues" evidence="2">
    <location>
        <begin position="91"/>
        <end position="105"/>
    </location>
</feature>
<dbReference type="AlphaFoldDB" id="W9C6B6"/>
<evidence type="ECO:0000256" key="1">
    <source>
        <dbReference type="SAM" id="Coils"/>
    </source>
</evidence>
<feature type="region of interest" description="Disordered" evidence="2">
    <location>
        <begin position="49"/>
        <end position="124"/>
    </location>
</feature>
<dbReference type="EMBL" id="AYSA01000506">
    <property type="protein sequence ID" value="ESZ91391.1"/>
    <property type="molecule type" value="Genomic_DNA"/>
</dbReference>
<dbReference type="OrthoDB" id="3531818at2759"/>
<feature type="compositionally biased region" description="Polar residues" evidence="2">
    <location>
        <begin position="183"/>
        <end position="195"/>
    </location>
</feature>
<comment type="caution">
    <text evidence="3">The sequence shown here is derived from an EMBL/GenBank/DDBJ whole genome shotgun (WGS) entry which is preliminary data.</text>
</comment>
<organism evidence="3 4">
    <name type="scientific">Sclerotinia borealis (strain F-4128)</name>
    <dbReference type="NCBI Taxonomy" id="1432307"/>
    <lineage>
        <taxon>Eukaryota</taxon>
        <taxon>Fungi</taxon>
        <taxon>Dikarya</taxon>
        <taxon>Ascomycota</taxon>
        <taxon>Pezizomycotina</taxon>
        <taxon>Leotiomycetes</taxon>
        <taxon>Helotiales</taxon>
        <taxon>Sclerotiniaceae</taxon>
        <taxon>Sclerotinia</taxon>
    </lineage>
</organism>
<name>W9C6B6_SCLBF</name>
<feature type="region of interest" description="Disordered" evidence="2">
    <location>
        <begin position="1"/>
        <end position="27"/>
    </location>
</feature>
<feature type="compositionally biased region" description="Polar residues" evidence="2">
    <location>
        <begin position="61"/>
        <end position="78"/>
    </location>
</feature>
<dbReference type="HOGENOM" id="CLU_1090539_0_0_1"/>
<evidence type="ECO:0000256" key="2">
    <source>
        <dbReference type="SAM" id="MobiDB-lite"/>
    </source>
</evidence>
<evidence type="ECO:0000313" key="3">
    <source>
        <dbReference type="EMBL" id="ESZ91391.1"/>
    </source>
</evidence>
<feature type="coiled-coil region" evidence="1">
    <location>
        <begin position="132"/>
        <end position="159"/>
    </location>
</feature>
<dbReference type="Proteomes" id="UP000019487">
    <property type="component" value="Unassembled WGS sequence"/>
</dbReference>
<feature type="region of interest" description="Disordered" evidence="2">
    <location>
        <begin position="183"/>
        <end position="218"/>
    </location>
</feature>
<keyword evidence="4" id="KW-1185">Reference proteome</keyword>